<reference evidence="2" key="1">
    <citation type="submission" date="2020-03" db="EMBL/GenBank/DDBJ databases">
        <title>The deep terrestrial virosphere.</title>
        <authorList>
            <person name="Holmfeldt K."/>
            <person name="Nilsson E."/>
            <person name="Simone D."/>
            <person name="Lopez-Fernandez M."/>
            <person name="Wu X."/>
            <person name="de Brujin I."/>
            <person name="Lundin D."/>
            <person name="Andersson A."/>
            <person name="Bertilsson S."/>
            <person name="Dopson M."/>
        </authorList>
    </citation>
    <scope>NUCLEOTIDE SEQUENCE</scope>
    <source>
        <strain evidence="5">MM171A01334</strain>
        <strain evidence="6">MM171B00430</strain>
        <strain evidence="4">MM415A00685</strain>
        <strain evidence="3">MM415B01060</strain>
        <strain evidence="2">TM448A02393</strain>
    </source>
</reference>
<dbReference type="EMBL" id="MT143627">
    <property type="protein sequence ID" value="QJA99076.1"/>
    <property type="molecule type" value="Genomic_DNA"/>
</dbReference>
<dbReference type="EMBL" id="MT143874">
    <property type="protein sequence ID" value="QJB04157.1"/>
    <property type="molecule type" value="Genomic_DNA"/>
</dbReference>
<keyword evidence="1" id="KW-0812">Transmembrane</keyword>
<gene>
    <name evidence="5" type="ORF">MM171A01334_0013</name>
    <name evidence="6" type="ORF">MM171B00430_0006</name>
    <name evidence="4" type="ORF">MM415A00685_0004</name>
    <name evidence="3" type="ORF">MM415B01060_0027</name>
    <name evidence="2" type="ORF">TM448A02393_0002</name>
</gene>
<evidence type="ECO:0000256" key="1">
    <source>
        <dbReference type="SAM" id="Phobius"/>
    </source>
</evidence>
<evidence type="ECO:0000313" key="6">
    <source>
        <dbReference type="EMBL" id="QJB04157.1"/>
    </source>
</evidence>
<feature type="transmembrane region" description="Helical" evidence="1">
    <location>
        <begin position="97"/>
        <end position="119"/>
    </location>
</feature>
<keyword evidence="1" id="KW-1133">Transmembrane helix</keyword>
<dbReference type="PROSITE" id="PS51257">
    <property type="entry name" value="PROKAR_LIPOPROTEIN"/>
    <property type="match status" value="1"/>
</dbReference>
<dbReference type="AlphaFoldDB" id="A0A6H1ZWJ3"/>
<keyword evidence="1" id="KW-0472">Membrane</keyword>
<protein>
    <submittedName>
        <fullName evidence="2">Uncharacterized protein</fullName>
    </submittedName>
</protein>
<name>A0A6H1ZWJ3_9ZZZZ</name>
<evidence type="ECO:0000313" key="5">
    <source>
        <dbReference type="EMBL" id="QJA99076.1"/>
    </source>
</evidence>
<organism evidence="2">
    <name type="scientific">viral metagenome</name>
    <dbReference type="NCBI Taxonomy" id="1070528"/>
    <lineage>
        <taxon>unclassified sequences</taxon>
        <taxon>metagenomes</taxon>
        <taxon>organismal metagenomes</taxon>
    </lineage>
</organism>
<accession>A0A6H1ZWJ3</accession>
<dbReference type="EMBL" id="MT144300">
    <property type="protein sequence ID" value="QJA51934.1"/>
    <property type="molecule type" value="Genomic_DNA"/>
</dbReference>
<evidence type="ECO:0000313" key="2">
    <source>
        <dbReference type="EMBL" id="QJA51934.1"/>
    </source>
</evidence>
<sequence>MKRYIGLLLLLLALSSCDALEARRLNAEAAASRAKAVEISAAYDGKARVIEAKTAEKLAEQEIYEENLEARQAAATHDFMLRQLELERRAARRSNDLALLAIIGTPLVLVGGVAAYLVWQAHQRRQYQRRAALYVQIRQLLRRGQLRPMAQCDIEAVLNSVVPLEWYITAPATVVELPSSAP</sequence>
<proteinExistence type="predicted"/>
<evidence type="ECO:0000313" key="4">
    <source>
        <dbReference type="EMBL" id="QJA80642.1"/>
    </source>
</evidence>
<dbReference type="EMBL" id="MT142430">
    <property type="protein sequence ID" value="QJA80642.1"/>
    <property type="molecule type" value="Genomic_DNA"/>
</dbReference>
<dbReference type="EMBL" id="MT141419">
    <property type="protein sequence ID" value="QJA60752.1"/>
    <property type="molecule type" value="Genomic_DNA"/>
</dbReference>
<evidence type="ECO:0000313" key="3">
    <source>
        <dbReference type="EMBL" id="QJA60752.1"/>
    </source>
</evidence>